<evidence type="ECO:0000313" key="4">
    <source>
        <dbReference type="RefSeq" id="XP_022247339.1"/>
    </source>
</evidence>
<reference evidence="4" key="1">
    <citation type="submission" date="2025-08" db="UniProtKB">
        <authorList>
            <consortium name="RefSeq"/>
        </authorList>
    </citation>
    <scope>IDENTIFICATION</scope>
    <source>
        <tissue evidence="4">Muscle</tissue>
    </source>
</reference>
<evidence type="ECO:0000313" key="3">
    <source>
        <dbReference type="Proteomes" id="UP000694941"/>
    </source>
</evidence>
<dbReference type="PANTHER" id="PTHR33964">
    <property type="entry name" value="RE45066P-RELATED"/>
    <property type="match status" value="1"/>
</dbReference>
<feature type="chain" id="PRO_5045075060" evidence="2">
    <location>
        <begin position="16"/>
        <end position="226"/>
    </location>
</feature>
<accession>A0ABM1SUN3</accession>
<dbReference type="RefSeq" id="XP_022247339.1">
    <property type="nucleotide sequence ID" value="XM_022391631.1"/>
</dbReference>
<dbReference type="PANTHER" id="PTHR33964:SF2">
    <property type="entry name" value="IP09356P"/>
    <property type="match status" value="1"/>
</dbReference>
<gene>
    <name evidence="4" type="primary">LOC111086900</name>
</gene>
<keyword evidence="2" id="KW-0732">Signal</keyword>
<feature type="signal peptide" evidence="2">
    <location>
        <begin position="1"/>
        <end position="15"/>
    </location>
</feature>
<keyword evidence="1" id="KW-0812">Transmembrane</keyword>
<keyword evidence="1" id="KW-1133">Transmembrane helix</keyword>
<evidence type="ECO:0000256" key="1">
    <source>
        <dbReference type="SAM" id="Phobius"/>
    </source>
</evidence>
<protein>
    <submittedName>
        <fullName evidence="4">Uncharacterized protein LOC111086900</fullName>
    </submittedName>
</protein>
<keyword evidence="3" id="KW-1185">Reference proteome</keyword>
<evidence type="ECO:0000256" key="2">
    <source>
        <dbReference type="SAM" id="SignalP"/>
    </source>
</evidence>
<dbReference type="GeneID" id="111086900"/>
<sequence length="226" mass="25681">MKLAMLLVFILGGNGKTTQDGCNIKEFNTCISKNFRGDRNIRFGGLSESLENLILTCRKFYKGMDCIENFYERCQNLVQRKYIEKQIAGARIAMSHLCPGEDIKQVNQTYDSCYRDLNTNISECIKPLQRLPRHGKEENRKDLCCARNVTLNCVISAVRKTCNQKAVKFAQLMLQMVTPSLNSTCAAISDDYCSGSKMFFLINSAFGVCVVTFLILIFHTHWCFCS</sequence>
<keyword evidence="1" id="KW-0472">Membrane</keyword>
<dbReference type="Proteomes" id="UP000694941">
    <property type="component" value="Unplaced"/>
</dbReference>
<proteinExistence type="predicted"/>
<feature type="transmembrane region" description="Helical" evidence="1">
    <location>
        <begin position="198"/>
        <end position="218"/>
    </location>
</feature>
<name>A0ABM1SUN3_LIMPO</name>
<organism evidence="3 4">
    <name type="scientific">Limulus polyphemus</name>
    <name type="common">Atlantic horseshoe crab</name>
    <dbReference type="NCBI Taxonomy" id="6850"/>
    <lineage>
        <taxon>Eukaryota</taxon>
        <taxon>Metazoa</taxon>
        <taxon>Ecdysozoa</taxon>
        <taxon>Arthropoda</taxon>
        <taxon>Chelicerata</taxon>
        <taxon>Merostomata</taxon>
        <taxon>Xiphosura</taxon>
        <taxon>Limulidae</taxon>
        <taxon>Limulus</taxon>
    </lineage>
</organism>